<evidence type="ECO:0000256" key="3">
    <source>
        <dbReference type="ARBA" id="ARBA00022989"/>
    </source>
</evidence>
<keyword evidence="3 5" id="KW-1133">Transmembrane helix</keyword>
<sequence>MISGFFGMGAGWAIVPTMNLIMAIPLKVAAACSGILIGMGDCIAVWPYLLVGAIIPLFAAPWLVGQVLGGLIGAQILIKVNAKSVRFILIGIMSFSSFGLITKGLKILGYIQAISGAVYIAVFLIIIVGVVLALMGKFSKIRGGGGTYEKT</sequence>
<reference evidence="6" key="1">
    <citation type="journal article" date="2014" name="Front. Microbiol.">
        <title>High frequency of phylogenetically diverse reductive dehalogenase-homologous genes in deep subseafloor sedimentary metagenomes.</title>
        <authorList>
            <person name="Kawai M."/>
            <person name="Futagami T."/>
            <person name="Toyoda A."/>
            <person name="Takaki Y."/>
            <person name="Nishi S."/>
            <person name="Hori S."/>
            <person name="Arai W."/>
            <person name="Tsubouchi T."/>
            <person name="Morono Y."/>
            <person name="Uchiyama I."/>
            <person name="Ito T."/>
            <person name="Fujiyama A."/>
            <person name="Inagaki F."/>
            <person name="Takami H."/>
        </authorList>
    </citation>
    <scope>NUCLEOTIDE SEQUENCE</scope>
    <source>
        <strain evidence="6">Expedition CK06-06</strain>
    </source>
</reference>
<feature type="transmembrane region" description="Helical" evidence="5">
    <location>
        <begin position="107"/>
        <end position="134"/>
    </location>
</feature>
<dbReference type="EMBL" id="BARW01024842">
    <property type="protein sequence ID" value="GAI96526.1"/>
    <property type="molecule type" value="Genomic_DNA"/>
</dbReference>
<comment type="subcellular location">
    <subcellularLocation>
        <location evidence="1">Membrane</location>
        <topology evidence="1">Multi-pass membrane protein</topology>
    </subcellularLocation>
</comment>
<feature type="transmembrane region" description="Helical" evidence="5">
    <location>
        <begin position="84"/>
        <end position="101"/>
    </location>
</feature>
<name>X1TYU6_9ZZZZ</name>
<evidence type="ECO:0000313" key="6">
    <source>
        <dbReference type="EMBL" id="GAI96526.1"/>
    </source>
</evidence>
<dbReference type="Pfam" id="PF01925">
    <property type="entry name" value="TauE"/>
    <property type="match status" value="1"/>
</dbReference>
<dbReference type="InterPro" id="IPR002781">
    <property type="entry name" value="TM_pro_TauE-like"/>
</dbReference>
<evidence type="ECO:0000256" key="1">
    <source>
        <dbReference type="ARBA" id="ARBA00004141"/>
    </source>
</evidence>
<feature type="transmembrane region" description="Helical" evidence="5">
    <location>
        <begin position="45"/>
        <end position="72"/>
    </location>
</feature>
<protein>
    <submittedName>
        <fullName evidence="6">Uncharacterized protein</fullName>
    </submittedName>
</protein>
<evidence type="ECO:0000256" key="4">
    <source>
        <dbReference type="ARBA" id="ARBA00023136"/>
    </source>
</evidence>
<evidence type="ECO:0000256" key="2">
    <source>
        <dbReference type="ARBA" id="ARBA00022692"/>
    </source>
</evidence>
<keyword evidence="2 5" id="KW-0812">Transmembrane</keyword>
<dbReference type="GO" id="GO:0016020">
    <property type="term" value="C:membrane"/>
    <property type="evidence" value="ECO:0007669"/>
    <property type="project" value="UniProtKB-SubCell"/>
</dbReference>
<proteinExistence type="predicted"/>
<organism evidence="6">
    <name type="scientific">marine sediment metagenome</name>
    <dbReference type="NCBI Taxonomy" id="412755"/>
    <lineage>
        <taxon>unclassified sequences</taxon>
        <taxon>metagenomes</taxon>
        <taxon>ecological metagenomes</taxon>
    </lineage>
</organism>
<evidence type="ECO:0000256" key="5">
    <source>
        <dbReference type="SAM" id="Phobius"/>
    </source>
</evidence>
<feature type="transmembrane region" description="Helical" evidence="5">
    <location>
        <begin position="12"/>
        <end position="39"/>
    </location>
</feature>
<comment type="caution">
    <text evidence="6">The sequence shown here is derived from an EMBL/GenBank/DDBJ whole genome shotgun (WGS) entry which is preliminary data.</text>
</comment>
<gene>
    <name evidence="6" type="ORF">S12H4_40866</name>
</gene>
<keyword evidence="4 5" id="KW-0472">Membrane</keyword>
<dbReference type="AlphaFoldDB" id="X1TYU6"/>
<accession>X1TYU6</accession>